<reference evidence="2 3" key="1">
    <citation type="submission" date="2017-04" db="EMBL/GenBank/DDBJ databases">
        <title>Whole Genome Sequence of 1,4-Dioxane Degrading Bacterium Mycobacterium dioxanotrophicus PH-06.</title>
        <authorList>
            <person name="He Y."/>
        </authorList>
    </citation>
    <scope>NUCLEOTIDE SEQUENCE [LARGE SCALE GENOMIC DNA]</scope>
    <source>
        <strain evidence="2 3">PH-06</strain>
        <plasmid evidence="2 3">unnamed3</plasmid>
    </source>
</reference>
<keyword evidence="2" id="KW-0614">Plasmid</keyword>
<evidence type="ECO:0000256" key="1">
    <source>
        <dbReference type="SAM" id="MobiDB-lite"/>
    </source>
</evidence>
<accession>A0A1Y0CGR5</accession>
<name>A0A1Y0CGR5_9MYCO</name>
<organism evidence="2 3">
    <name type="scientific">Mycobacterium dioxanotrophicus</name>
    <dbReference type="NCBI Taxonomy" id="482462"/>
    <lineage>
        <taxon>Bacteria</taxon>
        <taxon>Bacillati</taxon>
        <taxon>Actinomycetota</taxon>
        <taxon>Actinomycetes</taxon>
        <taxon>Mycobacteriales</taxon>
        <taxon>Mycobacteriaceae</taxon>
        <taxon>Mycobacterium</taxon>
    </lineage>
</organism>
<sequence>MAIRGETAAGAQAGASVGMHLSSDFPEVPTGADTKSAAIAAELQSFVTAISTDITTYNTSLDQAREGMVAAPRRVDAADREGAAVIQSSGGTYTI</sequence>
<evidence type="ECO:0008006" key="4">
    <source>
        <dbReference type="Google" id="ProtNLM"/>
    </source>
</evidence>
<dbReference type="OrthoDB" id="4733961at2"/>
<dbReference type="KEGG" id="mdx:BTO20_38310"/>
<evidence type="ECO:0000313" key="3">
    <source>
        <dbReference type="Proteomes" id="UP000195331"/>
    </source>
</evidence>
<dbReference type="Proteomes" id="UP000195331">
    <property type="component" value="Plasmid unnamed3"/>
</dbReference>
<evidence type="ECO:0000313" key="2">
    <source>
        <dbReference type="EMBL" id="ART74463.1"/>
    </source>
</evidence>
<dbReference type="EMBL" id="CP020812">
    <property type="protein sequence ID" value="ART74463.1"/>
    <property type="molecule type" value="Genomic_DNA"/>
</dbReference>
<keyword evidence="3" id="KW-1185">Reference proteome</keyword>
<gene>
    <name evidence="2" type="ORF">BTO20_38310</name>
</gene>
<proteinExistence type="predicted"/>
<geneLocation type="plasmid" evidence="2 3">
    <name>unnamed3</name>
</geneLocation>
<dbReference type="AlphaFoldDB" id="A0A1Y0CGR5"/>
<feature type="region of interest" description="Disordered" evidence="1">
    <location>
        <begin position="1"/>
        <end position="31"/>
    </location>
</feature>
<protein>
    <recommendedName>
        <fullName evidence="4">PE domain-containing protein</fullName>
    </recommendedName>
</protein>